<proteinExistence type="predicted"/>
<protein>
    <submittedName>
        <fullName evidence="2">Uncharacterized protein</fullName>
    </submittedName>
</protein>
<evidence type="ECO:0000256" key="1">
    <source>
        <dbReference type="SAM" id="MobiDB-lite"/>
    </source>
</evidence>
<feature type="compositionally biased region" description="Polar residues" evidence="1">
    <location>
        <begin position="169"/>
        <end position="188"/>
    </location>
</feature>
<feature type="compositionally biased region" description="Basic residues" evidence="1">
    <location>
        <begin position="128"/>
        <end position="141"/>
    </location>
</feature>
<dbReference type="AlphaFoldDB" id="A0AAE1J3D5"/>
<accession>A0AAE1J3D5</accession>
<dbReference type="EMBL" id="JAWXYG010000009">
    <property type="protein sequence ID" value="KAK4263112.1"/>
    <property type="molecule type" value="Genomic_DNA"/>
</dbReference>
<comment type="caution">
    <text evidence="2">The sequence shown here is derived from an EMBL/GenBank/DDBJ whole genome shotgun (WGS) entry which is preliminary data.</text>
</comment>
<sequence length="230" mass="26781">MNQQLIIYTEADKIQDYNEDGSTWFTSLLDVKKKNHILRSAMSEKEMKIRSELEMEVERGLEEELKDGICNLSLRLHRLYQRQKERESEVDNTTKALSEVNISIKMEGKTKVEIKETKKEETDDDQKCRRRHHHRRHRSWSHRSEDMKQSLVRGVNDGKKVDWEKSLRATGSASRSVSVKKTNNGSSNREYDNKGIIISANIEGRRRCSSGQVKGQGKVDHKLLELGWKV</sequence>
<gene>
    <name evidence="2" type="ORF">QN277_028581</name>
</gene>
<name>A0AAE1J3D5_9FABA</name>
<organism evidence="2 3">
    <name type="scientific">Acacia crassicarpa</name>
    <name type="common">northern wattle</name>
    <dbReference type="NCBI Taxonomy" id="499986"/>
    <lineage>
        <taxon>Eukaryota</taxon>
        <taxon>Viridiplantae</taxon>
        <taxon>Streptophyta</taxon>
        <taxon>Embryophyta</taxon>
        <taxon>Tracheophyta</taxon>
        <taxon>Spermatophyta</taxon>
        <taxon>Magnoliopsida</taxon>
        <taxon>eudicotyledons</taxon>
        <taxon>Gunneridae</taxon>
        <taxon>Pentapetalae</taxon>
        <taxon>rosids</taxon>
        <taxon>fabids</taxon>
        <taxon>Fabales</taxon>
        <taxon>Fabaceae</taxon>
        <taxon>Caesalpinioideae</taxon>
        <taxon>mimosoid clade</taxon>
        <taxon>Acacieae</taxon>
        <taxon>Acacia</taxon>
    </lineage>
</organism>
<feature type="region of interest" description="Disordered" evidence="1">
    <location>
        <begin position="117"/>
        <end position="147"/>
    </location>
</feature>
<evidence type="ECO:0000313" key="2">
    <source>
        <dbReference type="EMBL" id="KAK4263112.1"/>
    </source>
</evidence>
<keyword evidence="3" id="KW-1185">Reference proteome</keyword>
<feature type="region of interest" description="Disordered" evidence="1">
    <location>
        <begin position="163"/>
        <end position="190"/>
    </location>
</feature>
<feature type="compositionally biased region" description="Basic and acidic residues" evidence="1">
    <location>
        <begin position="117"/>
        <end position="127"/>
    </location>
</feature>
<reference evidence="2" key="1">
    <citation type="submission" date="2023-10" db="EMBL/GenBank/DDBJ databases">
        <title>Chromosome-level genome of the transformable northern wattle, Acacia crassicarpa.</title>
        <authorList>
            <person name="Massaro I."/>
            <person name="Sinha N.R."/>
            <person name="Poethig S."/>
            <person name="Leichty A.R."/>
        </authorList>
    </citation>
    <scope>NUCLEOTIDE SEQUENCE</scope>
    <source>
        <strain evidence="2">Acra3RX</strain>
        <tissue evidence="2">Leaf</tissue>
    </source>
</reference>
<evidence type="ECO:0000313" key="3">
    <source>
        <dbReference type="Proteomes" id="UP001293593"/>
    </source>
</evidence>
<dbReference type="Proteomes" id="UP001293593">
    <property type="component" value="Unassembled WGS sequence"/>
</dbReference>